<reference evidence="3 4" key="1">
    <citation type="submission" date="2018-10" db="EMBL/GenBank/DDBJ databases">
        <title>A high-quality apple genome assembly.</title>
        <authorList>
            <person name="Hu J."/>
        </authorList>
    </citation>
    <scope>NUCLEOTIDE SEQUENCE [LARGE SCALE GENOMIC DNA]</scope>
    <source>
        <strain evidence="4">cv. HFTH1</strain>
        <tissue evidence="3">Young leaf</tissue>
    </source>
</reference>
<accession>A0A498KN66</accession>
<dbReference type="SUPFAM" id="SSF48371">
    <property type="entry name" value="ARM repeat"/>
    <property type="match status" value="1"/>
</dbReference>
<dbReference type="PANTHER" id="PTHR23315:SF64">
    <property type="entry name" value="ARM REPEAT SUPERFAMILY PROTEIN"/>
    <property type="match status" value="1"/>
</dbReference>
<gene>
    <name evidence="3" type="ORF">DVH24_026278</name>
</gene>
<evidence type="ECO:0000256" key="1">
    <source>
        <dbReference type="ARBA" id="ARBA00022737"/>
    </source>
</evidence>
<keyword evidence="1" id="KW-0677">Repeat</keyword>
<dbReference type="Gene3D" id="1.25.10.10">
    <property type="entry name" value="Leucine-rich Repeat Variant"/>
    <property type="match status" value="1"/>
</dbReference>
<dbReference type="InterPro" id="IPR011989">
    <property type="entry name" value="ARM-like"/>
</dbReference>
<dbReference type="Proteomes" id="UP000290289">
    <property type="component" value="Chromosome 2"/>
</dbReference>
<name>A0A498KN66_MALDO</name>
<dbReference type="FunFam" id="1.25.10.10:FF:000796">
    <property type="entry name" value="Arm repeat containing protein homolog-like"/>
    <property type="match status" value="1"/>
</dbReference>
<comment type="caution">
    <text evidence="3">The sequence shown here is derived from an EMBL/GenBank/DDBJ whole genome shotgun (WGS) entry which is preliminary data.</text>
</comment>
<sequence length="210" mass="23096">MHCMMENPTISNPSTPFGANLTRPYPTAKACCCSRCLCSCALLPLSQIEENKVAIGRSGAIPLLVNLLEYGGFRGKKDASTAMYSICSVKENKIRAVQSGIMKPLVELMADFGSNMVDKSAGPRGVGGGVFGFFVTLCFVFDSKIIIQNRVFARFLGRNWLGNRHTISGVLLRLHRSENIAILSILAIISRYLDENRSDTYLNIHCAKNR</sequence>
<dbReference type="InterPro" id="IPR000225">
    <property type="entry name" value="Armadillo"/>
</dbReference>
<dbReference type="EMBL" id="RDQH01000328">
    <property type="protein sequence ID" value="RXI07142.1"/>
    <property type="molecule type" value="Genomic_DNA"/>
</dbReference>
<proteinExistence type="predicted"/>
<dbReference type="AlphaFoldDB" id="A0A498KN66"/>
<dbReference type="PANTHER" id="PTHR23315">
    <property type="entry name" value="U BOX DOMAIN-CONTAINING"/>
    <property type="match status" value="1"/>
</dbReference>
<dbReference type="InterPro" id="IPR016024">
    <property type="entry name" value="ARM-type_fold"/>
</dbReference>
<organism evidence="3 4">
    <name type="scientific">Malus domestica</name>
    <name type="common">Apple</name>
    <name type="synonym">Pyrus malus</name>
    <dbReference type="NCBI Taxonomy" id="3750"/>
    <lineage>
        <taxon>Eukaryota</taxon>
        <taxon>Viridiplantae</taxon>
        <taxon>Streptophyta</taxon>
        <taxon>Embryophyta</taxon>
        <taxon>Tracheophyta</taxon>
        <taxon>Spermatophyta</taxon>
        <taxon>Magnoliopsida</taxon>
        <taxon>eudicotyledons</taxon>
        <taxon>Gunneridae</taxon>
        <taxon>Pentapetalae</taxon>
        <taxon>rosids</taxon>
        <taxon>fabids</taxon>
        <taxon>Rosales</taxon>
        <taxon>Rosaceae</taxon>
        <taxon>Amygdaloideae</taxon>
        <taxon>Maleae</taxon>
        <taxon>Malus</taxon>
    </lineage>
</organism>
<evidence type="ECO:0000256" key="2">
    <source>
        <dbReference type="ARBA" id="ARBA00022786"/>
    </source>
</evidence>
<keyword evidence="4" id="KW-1185">Reference proteome</keyword>
<keyword evidence="2" id="KW-0833">Ubl conjugation pathway</keyword>
<protein>
    <submittedName>
        <fullName evidence="3">Uncharacterized protein</fullName>
    </submittedName>
</protein>
<evidence type="ECO:0000313" key="3">
    <source>
        <dbReference type="EMBL" id="RXI07142.1"/>
    </source>
</evidence>
<dbReference type="Pfam" id="PF00514">
    <property type="entry name" value="Arm"/>
    <property type="match status" value="1"/>
</dbReference>
<evidence type="ECO:0000313" key="4">
    <source>
        <dbReference type="Proteomes" id="UP000290289"/>
    </source>
</evidence>